<proteinExistence type="predicted"/>
<evidence type="ECO:0000256" key="6">
    <source>
        <dbReference type="PROSITE-ProRule" id="PRU00433"/>
    </source>
</evidence>
<feature type="domain" description="Cytochrome c" evidence="8">
    <location>
        <begin position="295"/>
        <end position="430"/>
    </location>
</feature>
<dbReference type="InterPro" id="IPR038352">
    <property type="entry name" value="Imelysin_sf"/>
</dbReference>
<feature type="chain" id="PRO_5011689744" evidence="7">
    <location>
        <begin position="22"/>
        <end position="594"/>
    </location>
</feature>
<evidence type="ECO:0000259" key="8">
    <source>
        <dbReference type="PROSITE" id="PS51007"/>
    </source>
</evidence>
<dbReference type="SUPFAM" id="SSF46626">
    <property type="entry name" value="Cytochrome c"/>
    <property type="match status" value="2"/>
</dbReference>
<dbReference type="InterPro" id="IPR051395">
    <property type="entry name" value="Cytochrome_c_Peroxidase/MauG"/>
</dbReference>
<protein>
    <submittedName>
        <fullName evidence="9">Cytochrome c peroxidase</fullName>
    </submittedName>
</protein>
<feature type="signal peptide" evidence="7">
    <location>
        <begin position="1"/>
        <end position="21"/>
    </location>
</feature>
<dbReference type="RefSeq" id="WP_090157548.1">
    <property type="nucleotide sequence ID" value="NZ_FNAN01000031.1"/>
</dbReference>
<accession>A0A1G8ALG5</accession>
<dbReference type="GO" id="GO:0046872">
    <property type="term" value="F:metal ion binding"/>
    <property type="evidence" value="ECO:0007669"/>
    <property type="project" value="UniProtKB-KW"/>
</dbReference>
<keyword evidence="5 6" id="KW-0408">Iron</keyword>
<name>A0A1G8ALG5_9BACT</name>
<dbReference type="InterPro" id="IPR009056">
    <property type="entry name" value="Cyt_c-like_dom"/>
</dbReference>
<dbReference type="GO" id="GO:0030313">
    <property type="term" value="C:cell envelope"/>
    <property type="evidence" value="ECO:0007669"/>
    <property type="project" value="UniProtKB-SubCell"/>
</dbReference>
<evidence type="ECO:0000256" key="1">
    <source>
        <dbReference type="ARBA" id="ARBA00004196"/>
    </source>
</evidence>
<dbReference type="PROSITE" id="PS51007">
    <property type="entry name" value="CYTC"/>
    <property type="match status" value="2"/>
</dbReference>
<sequence>MWKALALFFALVLLVAASRQQEIGVEHCTKLFLTDALAFAGNVREMRVAIGQIDSTDANSIANAKEKLKNARLAYKRIAYFLDYFFFTSSRIYNRPPKTEIEEPHLEYGEPMGLQYLEALLFDNPGGNKAEMLRQCRFMETAADDLPALLYNFKATDAQILESVRLELVRVMTLSISGFDAPSLKSGLKEALASLEAIDEVLKPYMKHSKDDIVWKWLVSCEVYLAKSNNFDTFDRLDFLTSYALPLQERIGNMIRGMGLEINEKGTLNYNAKNIFRPDAFAKTAFGGSANTDPALAELGEKLFFETRLSSNGTRSCASCHNPALHFTDGLPKSIGIHPGQAVRRNAPSLIYSAFQHAQFWDGRARTLEEQIRTVIHDSLEMNGKPAEMVRKFAKERPYRRLIKKIDPNRKTLTDTIIYKAIAAYVRTLQPFSSDFDRYIAGNKSALTDRQVIGFNLFMGKAQCGTCHFAPLFNGLIPPTYTLTEFEILGTTASDDLVHPKTDPDQGRFEARPTPYFRGAFKTPTVRNAAVTAPYMHNGALGSLEKVMEFYDKGGGAGLGLDIPDQTLPSIPLNLSDEEKSDIIAFLHSLTDHL</sequence>
<keyword evidence="4" id="KW-0560">Oxidoreductase</keyword>
<keyword evidence="10" id="KW-1185">Reference proteome</keyword>
<evidence type="ECO:0000256" key="7">
    <source>
        <dbReference type="SAM" id="SignalP"/>
    </source>
</evidence>
<comment type="subcellular location">
    <subcellularLocation>
        <location evidence="1">Cell envelope</location>
    </subcellularLocation>
</comment>
<dbReference type="EMBL" id="FNAN01000031">
    <property type="protein sequence ID" value="SDH21709.1"/>
    <property type="molecule type" value="Genomic_DNA"/>
</dbReference>
<dbReference type="Gene3D" id="1.10.760.10">
    <property type="entry name" value="Cytochrome c-like domain"/>
    <property type="match status" value="2"/>
</dbReference>
<evidence type="ECO:0000313" key="9">
    <source>
        <dbReference type="EMBL" id="SDH21709.1"/>
    </source>
</evidence>
<organism evidence="9 10">
    <name type="scientific">Dyadobacter soli</name>
    <dbReference type="NCBI Taxonomy" id="659014"/>
    <lineage>
        <taxon>Bacteria</taxon>
        <taxon>Pseudomonadati</taxon>
        <taxon>Bacteroidota</taxon>
        <taxon>Cytophagia</taxon>
        <taxon>Cytophagales</taxon>
        <taxon>Spirosomataceae</taxon>
        <taxon>Dyadobacter</taxon>
    </lineage>
</organism>
<evidence type="ECO:0000256" key="5">
    <source>
        <dbReference type="ARBA" id="ARBA00023004"/>
    </source>
</evidence>
<evidence type="ECO:0000256" key="3">
    <source>
        <dbReference type="ARBA" id="ARBA00022723"/>
    </source>
</evidence>
<dbReference type="GO" id="GO:0004130">
    <property type="term" value="F:cytochrome-c peroxidase activity"/>
    <property type="evidence" value="ECO:0007669"/>
    <property type="project" value="TreeGrafter"/>
</dbReference>
<dbReference type="OrthoDB" id="9805202at2"/>
<reference evidence="10" key="1">
    <citation type="submission" date="2016-10" db="EMBL/GenBank/DDBJ databases">
        <authorList>
            <person name="Varghese N."/>
            <person name="Submissions S."/>
        </authorList>
    </citation>
    <scope>NUCLEOTIDE SEQUENCE [LARGE SCALE GENOMIC DNA]</scope>
    <source>
        <strain evidence="10">DSM 25329</strain>
    </source>
</reference>
<dbReference type="Gene3D" id="1.20.1420.20">
    <property type="entry name" value="M75 peptidase, HXXE motif"/>
    <property type="match status" value="1"/>
</dbReference>
<gene>
    <name evidence="9" type="ORF">SAMN04487996_13115</name>
</gene>
<dbReference type="Pfam" id="PF03150">
    <property type="entry name" value="CCP_MauG"/>
    <property type="match status" value="1"/>
</dbReference>
<dbReference type="PANTHER" id="PTHR30600">
    <property type="entry name" value="CYTOCHROME C PEROXIDASE-RELATED"/>
    <property type="match status" value="1"/>
</dbReference>
<evidence type="ECO:0000256" key="2">
    <source>
        <dbReference type="ARBA" id="ARBA00022617"/>
    </source>
</evidence>
<evidence type="ECO:0000256" key="4">
    <source>
        <dbReference type="ARBA" id="ARBA00023002"/>
    </source>
</evidence>
<dbReference type="GO" id="GO:0020037">
    <property type="term" value="F:heme binding"/>
    <property type="evidence" value="ECO:0007669"/>
    <property type="project" value="InterPro"/>
</dbReference>
<dbReference type="Proteomes" id="UP000198748">
    <property type="component" value="Unassembled WGS sequence"/>
</dbReference>
<dbReference type="InterPro" id="IPR004852">
    <property type="entry name" value="Di-haem_cyt_c_peroxidsae"/>
</dbReference>
<dbReference type="AlphaFoldDB" id="A0A1G8ALG5"/>
<dbReference type="InterPro" id="IPR036909">
    <property type="entry name" value="Cyt_c-like_dom_sf"/>
</dbReference>
<dbReference type="STRING" id="659014.SAMN04487996_13115"/>
<keyword evidence="9" id="KW-0575">Peroxidase</keyword>
<evidence type="ECO:0000313" key="10">
    <source>
        <dbReference type="Proteomes" id="UP000198748"/>
    </source>
</evidence>
<keyword evidence="7" id="KW-0732">Signal</keyword>
<feature type="domain" description="Cytochrome c" evidence="8">
    <location>
        <begin position="449"/>
        <end position="591"/>
    </location>
</feature>
<keyword evidence="3 6" id="KW-0479">Metal-binding</keyword>
<keyword evidence="2 6" id="KW-0349">Heme</keyword>
<dbReference type="GO" id="GO:0009055">
    <property type="term" value="F:electron transfer activity"/>
    <property type="evidence" value="ECO:0007669"/>
    <property type="project" value="InterPro"/>
</dbReference>